<dbReference type="AlphaFoldDB" id="A0A921RT59"/>
<proteinExistence type="predicted"/>
<protein>
    <submittedName>
        <fullName evidence="1">Uncharacterized protein</fullName>
    </submittedName>
</protein>
<accession>A0A921RT59</accession>
<reference evidence="1" key="1">
    <citation type="journal article" date="2019" name="BMC Genomics">
        <title>A new reference genome for Sorghum bicolor reveals high levels of sequence similarity between sweet and grain genotypes: implications for the genetics of sugar metabolism.</title>
        <authorList>
            <person name="Cooper E.A."/>
            <person name="Brenton Z.W."/>
            <person name="Flinn B.S."/>
            <person name="Jenkins J."/>
            <person name="Shu S."/>
            <person name="Flowers D."/>
            <person name="Luo F."/>
            <person name="Wang Y."/>
            <person name="Xia P."/>
            <person name="Barry K."/>
            <person name="Daum C."/>
            <person name="Lipzen A."/>
            <person name="Yoshinaga Y."/>
            <person name="Schmutz J."/>
            <person name="Saski C."/>
            <person name="Vermerris W."/>
            <person name="Kresovich S."/>
        </authorList>
    </citation>
    <scope>NUCLEOTIDE SEQUENCE</scope>
</reference>
<gene>
    <name evidence="1" type="ORF">BDA96_02G361400</name>
</gene>
<name>A0A921RT59_SORBI</name>
<evidence type="ECO:0000313" key="2">
    <source>
        <dbReference type="Proteomes" id="UP000807115"/>
    </source>
</evidence>
<dbReference type="Proteomes" id="UP000807115">
    <property type="component" value="Chromosome 2"/>
</dbReference>
<comment type="caution">
    <text evidence="1">The sequence shown here is derived from an EMBL/GenBank/DDBJ whole genome shotgun (WGS) entry which is preliminary data.</text>
</comment>
<reference evidence="1" key="2">
    <citation type="submission" date="2020-10" db="EMBL/GenBank/DDBJ databases">
        <authorList>
            <person name="Cooper E.A."/>
            <person name="Brenton Z.W."/>
            <person name="Flinn B.S."/>
            <person name="Jenkins J."/>
            <person name="Shu S."/>
            <person name="Flowers D."/>
            <person name="Luo F."/>
            <person name="Wang Y."/>
            <person name="Xia P."/>
            <person name="Barry K."/>
            <person name="Daum C."/>
            <person name="Lipzen A."/>
            <person name="Yoshinaga Y."/>
            <person name="Schmutz J."/>
            <person name="Saski C."/>
            <person name="Vermerris W."/>
            <person name="Kresovich S."/>
        </authorList>
    </citation>
    <scope>NUCLEOTIDE SEQUENCE</scope>
</reference>
<organism evidence="1 2">
    <name type="scientific">Sorghum bicolor</name>
    <name type="common">Sorghum</name>
    <name type="synonym">Sorghum vulgare</name>
    <dbReference type="NCBI Taxonomy" id="4558"/>
    <lineage>
        <taxon>Eukaryota</taxon>
        <taxon>Viridiplantae</taxon>
        <taxon>Streptophyta</taxon>
        <taxon>Embryophyta</taxon>
        <taxon>Tracheophyta</taxon>
        <taxon>Spermatophyta</taxon>
        <taxon>Magnoliopsida</taxon>
        <taxon>Liliopsida</taxon>
        <taxon>Poales</taxon>
        <taxon>Poaceae</taxon>
        <taxon>PACMAD clade</taxon>
        <taxon>Panicoideae</taxon>
        <taxon>Andropogonodae</taxon>
        <taxon>Andropogoneae</taxon>
        <taxon>Sorghinae</taxon>
        <taxon>Sorghum</taxon>
    </lineage>
</organism>
<dbReference type="EMBL" id="CM027681">
    <property type="protein sequence ID" value="KAG0545435.1"/>
    <property type="molecule type" value="Genomic_DNA"/>
</dbReference>
<evidence type="ECO:0000313" key="1">
    <source>
        <dbReference type="EMBL" id="KAG0545435.1"/>
    </source>
</evidence>
<sequence>MAIDGSYHRLRTLNRTVPKRSGLVGGIYIPAPYFFTALDRD</sequence>